<dbReference type="OMA" id="ADSHENM"/>
<dbReference type="PANTHER" id="PTHR21708:SF25">
    <property type="entry name" value="PROTEIN PAM1-RELATED"/>
    <property type="match status" value="1"/>
</dbReference>
<dbReference type="EMBL" id="FN392322">
    <property type="protein sequence ID" value="CAY71885.1"/>
    <property type="molecule type" value="Genomic_DNA"/>
</dbReference>
<dbReference type="GO" id="GO:0005737">
    <property type="term" value="C:cytoplasm"/>
    <property type="evidence" value="ECO:0007669"/>
    <property type="project" value="TreeGrafter"/>
</dbReference>
<dbReference type="KEGG" id="ppa:PAS_chr4_0625"/>
<dbReference type="Proteomes" id="UP000000314">
    <property type="component" value="Chromosome 4"/>
</dbReference>
<reference evidence="2 3" key="1">
    <citation type="journal article" date="2009" name="Nat. Biotechnol.">
        <title>Genome sequence of the recombinant protein production host Pichia pastoris.</title>
        <authorList>
            <person name="De Schutter K."/>
            <person name="Lin Y.C."/>
            <person name="Tiels P."/>
            <person name="Van Hecke A."/>
            <person name="Glinka S."/>
            <person name="Weber-Lehmann J."/>
            <person name="Rouze P."/>
            <person name="Van de Peer Y."/>
            <person name="Callewaert N."/>
        </authorList>
    </citation>
    <scope>NUCLEOTIDE SEQUENCE [LARGE SCALE GENOMIC DNA]</scope>
    <source>
        <strain evidence="3">GS115 / ATCC 20864</strain>
    </source>
</reference>
<feature type="region of interest" description="Disordered" evidence="1">
    <location>
        <begin position="503"/>
        <end position="523"/>
    </location>
</feature>
<evidence type="ECO:0000256" key="1">
    <source>
        <dbReference type="SAM" id="MobiDB-lite"/>
    </source>
</evidence>
<dbReference type="OrthoDB" id="4017860at2759"/>
<dbReference type="HOGENOM" id="CLU_520844_0_0_1"/>
<proteinExistence type="predicted"/>
<dbReference type="InterPro" id="IPR051402">
    <property type="entry name" value="KPR-Related"/>
</dbReference>
<organism evidence="2 3">
    <name type="scientific">Komagataella phaffii (strain GS115 / ATCC 20864)</name>
    <name type="common">Yeast</name>
    <name type="synonym">Pichia pastoris</name>
    <dbReference type="NCBI Taxonomy" id="644223"/>
    <lineage>
        <taxon>Eukaryota</taxon>
        <taxon>Fungi</taxon>
        <taxon>Dikarya</taxon>
        <taxon>Ascomycota</taxon>
        <taxon>Saccharomycotina</taxon>
        <taxon>Pichiomycetes</taxon>
        <taxon>Pichiales</taxon>
        <taxon>Pichiaceae</taxon>
        <taxon>Komagataella</taxon>
    </lineage>
</organism>
<accession>C4R8G0</accession>
<dbReference type="RefSeq" id="XP_002494064.1">
    <property type="nucleotide sequence ID" value="XM_002494019.1"/>
</dbReference>
<feature type="region of interest" description="Disordered" evidence="1">
    <location>
        <begin position="419"/>
        <end position="439"/>
    </location>
</feature>
<dbReference type="PANTHER" id="PTHR21708">
    <property type="entry name" value="PROBABLE 2-DEHYDROPANTOATE 2-REDUCTASE"/>
    <property type="match status" value="1"/>
</dbReference>
<keyword evidence="3" id="KW-1185">Reference proteome</keyword>
<dbReference type="AlphaFoldDB" id="C4R8G0"/>
<feature type="compositionally biased region" description="Low complexity" evidence="1">
    <location>
        <begin position="424"/>
        <end position="439"/>
    </location>
</feature>
<evidence type="ECO:0000313" key="2">
    <source>
        <dbReference type="EMBL" id="CAY71885.1"/>
    </source>
</evidence>
<dbReference type="GeneID" id="8201334"/>
<dbReference type="InParanoid" id="C4R8G0"/>
<gene>
    <name evidence="2" type="ordered locus">PAS_chr4_0625</name>
</gene>
<sequence>MIGLNILVVGDSPANWLIAWRLHVAGCVISVVLDQAVKEKDTTDLMISWKSSRFQPSSYRPSHLFFGVDDFLQRCITQEPFNLLLVAAKSVDEHRSICQAISSYLARDVLVLVDSSFCIFLEKIVLELLPHESVILSLLCYANIQENNSFEYTLQGNEVSIFIGCSDPHCKDTKIIETLQEKSAQGKILQSFLQALQNGEIFPVSCIQVGIEPRMDYLLWNRLLSLVAIETLCWSMDEPDPTKLLQDAAFAPIVKGLFYDLLNLANSAGCKALPTSSETARIDTLIRDLSAKYTARYPPNMHTAKLYHSQSAPLFFQHYHLKKTWVNLYLVQILQMAEDFSLHLPYVNCLFGYSKVMKNVTLQLRKAEQTSHQNFILPSLQQQIQVAPISNRKGCYTPSHLNHLAGTPTFQSTKTAQNKKFIPRSGSNQSSQSGRQLQSAYDRLAHRANIHYVFDNTTSRYGEVSSDASIKSNSNKGSNNNSSINSFVDQTTQVVEEPNPTFPTITWEAGTTEGGFDVPPNLF</sequence>
<name>C4R8G0_KOMPG</name>
<evidence type="ECO:0000313" key="3">
    <source>
        <dbReference type="Proteomes" id="UP000000314"/>
    </source>
</evidence>
<protein>
    <submittedName>
        <fullName evidence="2">Uncharacterized protein</fullName>
    </submittedName>
</protein>